<evidence type="ECO:0000256" key="3">
    <source>
        <dbReference type="ARBA" id="ARBA00022448"/>
    </source>
</evidence>
<dbReference type="GO" id="GO:0031267">
    <property type="term" value="F:small GTPase binding"/>
    <property type="evidence" value="ECO:0007669"/>
    <property type="project" value="InterPro"/>
</dbReference>
<comment type="function">
    <text evidence="6">tRNA nucleus export receptor which facilitates tRNA translocation across the nuclear pore complex. Involved in pre-tRNA splicing, probably by affecting the interaction of pre-tRNA with splicing endonuclease.</text>
</comment>
<dbReference type="InterPro" id="IPR013598">
    <property type="entry name" value="Exportin-1/Importin-b-like"/>
</dbReference>
<dbReference type="PANTHER" id="PTHR10997">
    <property type="entry name" value="IMPORTIN-7, 8, 11"/>
    <property type="match status" value="1"/>
</dbReference>
<evidence type="ECO:0000256" key="4">
    <source>
        <dbReference type="ARBA" id="ARBA00022694"/>
    </source>
</evidence>
<reference evidence="8 9" key="1">
    <citation type="submission" date="2017-03" db="EMBL/GenBank/DDBJ databases">
        <title>Genomes of endolithic fungi from Antarctica.</title>
        <authorList>
            <person name="Coleine C."/>
            <person name="Masonjones S."/>
            <person name="Stajich J.E."/>
        </authorList>
    </citation>
    <scope>NUCLEOTIDE SEQUENCE [LARGE SCALE GENOMIC DNA]</scope>
    <source>
        <strain evidence="8 9">CCFEE 5311</strain>
    </source>
</reference>
<dbReference type="AlphaFoldDB" id="A0A4U0VJD5"/>
<dbReference type="InterPro" id="IPR016024">
    <property type="entry name" value="ARM-type_fold"/>
</dbReference>
<protein>
    <recommendedName>
        <fullName evidence="7">Importin N-terminal domain-containing protein</fullName>
    </recommendedName>
</protein>
<proteinExistence type="inferred from homology"/>
<dbReference type="Pfam" id="PF03810">
    <property type="entry name" value="IBN_N"/>
    <property type="match status" value="1"/>
</dbReference>
<dbReference type="Pfam" id="PF25758">
    <property type="entry name" value="TPR_IPO11"/>
    <property type="match status" value="1"/>
</dbReference>
<dbReference type="Proteomes" id="UP000310066">
    <property type="component" value="Unassembled WGS sequence"/>
</dbReference>
<dbReference type="SUPFAM" id="SSF48371">
    <property type="entry name" value="ARM repeat"/>
    <property type="match status" value="1"/>
</dbReference>
<dbReference type="InterPro" id="IPR001494">
    <property type="entry name" value="Importin-beta_N"/>
</dbReference>
<dbReference type="InterPro" id="IPR011989">
    <property type="entry name" value="ARM-like"/>
</dbReference>
<dbReference type="GO" id="GO:0005635">
    <property type="term" value="C:nuclear envelope"/>
    <property type="evidence" value="ECO:0007669"/>
    <property type="project" value="TreeGrafter"/>
</dbReference>
<keyword evidence="3" id="KW-0813">Transport</keyword>
<accession>A0A4U0VJD5</accession>
<organism evidence="8 9">
    <name type="scientific">Friedmanniomyces endolithicus</name>
    <dbReference type="NCBI Taxonomy" id="329885"/>
    <lineage>
        <taxon>Eukaryota</taxon>
        <taxon>Fungi</taxon>
        <taxon>Dikarya</taxon>
        <taxon>Ascomycota</taxon>
        <taxon>Pezizomycotina</taxon>
        <taxon>Dothideomycetes</taxon>
        <taxon>Dothideomycetidae</taxon>
        <taxon>Mycosphaerellales</taxon>
        <taxon>Teratosphaeriaceae</taxon>
        <taxon>Friedmanniomyces</taxon>
    </lineage>
</organism>
<evidence type="ECO:0000313" key="9">
    <source>
        <dbReference type="Proteomes" id="UP000310066"/>
    </source>
</evidence>
<comment type="caution">
    <text evidence="8">The sequence shown here is derived from an EMBL/GenBank/DDBJ whole genome shotgun (WGS) entry which is preliminary data.</text>
</comment>
<dbReference type="EMBL" id="NAJP01000001">
    <property type="protein sequence ID" value="TKA49390.1"/>
    <property type="molecule type" value="Genomic_DNA"/>
</dbReference>
<dbReference type="SMART" id="SM00913">
    <property type="entry name" value="IBN_N"/>
    <property type="match status" value="1"/>
</dbReference>
<dbReference type="Pfam" id="PF08389">
    <property type="entry name" value="Xpo1"/>
    <property type="match status" value="1"/>
</dbReference>
<dbReference type="GO" id="GO:0005829">
    <property type="term" value="C:cytosol"/>
    <property type="evidence" value="ECO:0007669"/>
    <property type="project" value="TreeGrafter"/>
</dbReference>
<dbReference type="Gene3D" id="1.25.10.10">
    <property type="entry name" value="Leucine-rich Repeat Variant"/>
    <property type="match status" value="1"/>
</dbReference>
<feature type="domain" description="Importin N-terminal" evidence="7">
    <location>
        <begin position="38"/>
        <end position="110"/>
    </location>
</feature>
<keyword evidence="4" id="KW-0819">tRNA processing</keyword>
<evidence type="ECO:0000256" key="5">
    <source>
        <dbReference type="ARBA" id="ARBA00023242"/>
    </source>
</evidence>
<name>A0A4U0VJD5_9PEZI</name>
<dbReference type="GO" id="GO:0006606">
    <property type="term" value="P:protein import into nucleus"/>
    <property type="evidence" value="ECO:0007669"/>
    <property type="project" value="TreeGrafter"/>
</dbReference>
<gene>
    <name evidence="8" type="ORF">B0A54_00056</name>
</gene>
<evidence type="ECO:0000313" key="8">
    <source>
        <dbReference type="EMBL" id="TKA49390.1"/>
    </source>
</evidence>
<evidence type="ECO:0000256" key="1">
    <source>
        <dbReference type="ARBA" id="ARBA00004123"/>
    </source>
</evidence>
<dbReference type="PANTHER" id="PTHR10997:SF7">
    <property type="entry name" value="IMPORTIN-11"/>
    <property type="match status" value="1"/>
</dbReference>
<sequence length="1268" mass="139792">MPSFAIEVPGEANPLNEDLLVRTLHSAASSDPHQIQTGTKQLQQWERTDGYYKHLQSAYIDTRLPVELRYLAIIQLKNGIDKYWRKTATNAVSKDDKDAIRSRLIQSCLQESEDGLALQNALVIAKIARFEYPNDWPDALSSLVQTLRSQVPPLQLTRALLALLHIVKELSTARLQRSRQNLQAATPEIVHVLSTLYTDSVAYWLPRLGGDVDHEIAAAMRLSLMAMKVLRRLIITGYEHPNRHEEVVAVWSATQQHLQRFLQQTETEKLALQLAKLHHEMAREHPAAFALLPNSIDLTLAYWSLTKAYGDSFGAHGTIQAALSNAKIGTDGDSDEKSTTEKLALRGLLILRACVKILHSPAQTFKLRSPSDKDEKLHATTLIRDHLLTPQLVQDVAETLITRFFVFRASDLRDWEAEPEEWEKREEGLGEDWEFSLRSCAEKLFLDLAINYKDLLVQPLLRVFYSVATPECEDVLFKDSVYSAIGLAAPVVFEELDFDAFIRDVLVVEVQKRRAGWNVVRRRAAILLGQWISVRVSERRLVYRIFEFLLGTGDPLNDQVVRVTAGRQLSGVVDDWGTKAEELEPCLGSILTSLMALIDEVELTETKMALLNTISVIVERMEHRISPFAEKIVGMLPQLWEASGEEHLMKQAILTILARLVNAMKAASVPLHGLVLPIIRGAVMPGSETEPYLLEDALDLWASLLVQTPSPSQETLDLVPLLFPIYDHGSEDLRKALEITESYLLLAPAHLLSDSVRLPLFAALASLFAALKSKPEANGMVCNIIELAIRQAHRLGGGAAVEQTASDLVAVGFLGKLLEGLRGSWTAHCTTGPRAVHAPVDGVVETDYLSILARMIMGSLEGFSKAILASAPQVPTSQGSGRTSLDETMGWLLQEWFSHLENIGDPGRRKLMALALTRLLDLPQQRFMLLNLQSLMTMWTDVITELRDGGAEDTISTPEHCRGDSLVYSALQPAADPHEAPEDARRREMMYSDEVHTLGLPGFVTEALDRAVAGQGGMEAFRREWVGNVDVDVLKGFSGLGPTSIDFEVCLLAGSTARGLGWLVLLPFTASHGLPLMEEGKVPVFSKAMIPLVSSSSPINSSKKHPPISIPNQTITMRSPTSLLSLFLFTLTTTADFLLSNSTICMAAFPLSTCHHGPSVLSGTSNTTAYTCPHLLHALESVYVYNGIAGPNGSPDLWAMAGACGVEGELHFVLDGVTGKYRGFAGEGGVEVASCRLDQEGLARGCSQWVGEVFFESQYWCTSNITCS</sequence>
<evidence type="ECO:0000256" key="2">
    <source>
        <dbReference type="ARBA" id="ARBA00007991"/>
    </source>
</evidence>
<dbReference type="PROSITE" id="PS50166">
    <property type="entry name" value="IMPORTIN_B_NT"/>
    <property type="match status" value="1"/>
</dbReference>
<evidence type="ECO:0000256" key="6">
    <source>
        <dbReference type="ARBA" id="ARBA00025147"/>
    </source>
</evidence>
<dbReference type="GO" id="GO:0008033">
    <property type="term" value="P:tRNA processing"/>
    <property type="evidence" value="ECO:0007669"/>
    <property type="project" value="UniProtKB-KW"/>
</dbReference>
<evidence type="ECO:0000259" key="7">
    <source>
        <dbReference type="PROSITE" id="PS50166"/>
    </source>
</evidence>
<comment type="similarity">
    <text evidence="2">Belongs to the importin beta family.</text>
</comment>
<dbReference type="STRING" id="329885.A0A4U0VJD5"/>
<dbReference type="FunFam" id="1.25.10.10:FF:000362">
    <property type="entry name" value="Importin 11, putative"/>
    <property type="match status" value="1"/>
</dbReference>
<dbReference type="OrthoDB" id="361693at2759"/>
<dbReference type="InterPro" id="IPR058669">
    <property type="entry name" value="TPR_IPO7/11-like"/>
</dbReference>
<comment type="subcellular location">
    <subcellularLocation>
        <location evidence="1">Nucleus</location>
    </subcellularLocation>
</comment>
<keyword evidence="5" id="KW-0539">Nucleus</keyword>